<sequence>MKMRQLRGLCAFALLTLAALATARPKAGPEQKCKSGPVDLVFLIDSSRSVRPHEFETMRKFMIDILDTLDIGLNATRVGVVQYSSQVRTEFSLRAHAKLDSMVKGINEIIPLAQGTMTGLAIKYVMNEAFTAEAGDRPKVPNVVVIVTDGRPQDRVTEVAAEAREKGIEIYAVGVARADMTSLRAMASPPFEDHVFLVESFDLIHQFGLQFQDKLCGMDLCLESDHGCEHICESSPGSYHCLCLPGYTLNDDGKTCAVIDYCSFGNHSCNHECVSVLNGYHCTCNEGYRLLDDGKTCHAIDLCAEGKHDCEQICVSAPGVFTCDCNKGFTLNEDKKTCAPIDLCVEGKHDCEQICISGPGVFTCDCNKGFKLNKDKKTCTNMDLCNTVEHGCEHQCVSTPGSYYCICPEGQLLQEDGKSCGTCKSANIDLVLLIDGSKSVRPQNFELVKKFVNQVVDSLDVSAHGTRVGLVQYSSRVRTEFSLNMYHTADEIKAAVMKVDYMEKGTMTGLALKHMVENSFSEAEGARPASRNIPRIGLVFTDGRSQDDITEYAKKAKEAGITMYAVGVGKAVEDELREIASEPLEKHFYYTTDFTAISTIAENLKLNVCPAAEESQGEIEVKDPCACESLVEFQQATMSSLEQLTQKLSGMTARLEQLENQLLSRK</sequence>
<evidence type="ECO:0000313" key="2">
    <source>
        <dbReference type="Proteomes" id="UP000793456"/>
    </source>
</evidence>
<protein>
    <submittedName>
        <fullName evidence="1">Uncharacterized protein</fullName>
    </submittedName>
</protein>
<dbReference type="EMBL" id="CM011678">
    <property type="protein sequence ID" value="TMS19504.1"/>
    <property type="molecule type" value="Genomic_DNA"/>
</dbReference>
<proteinExistence type="predicted"/>
<comment type="caution">
    <text evidence="1">The sequence shown here is derived from an EMBL/GenBank/DDBJ whole genome shotgun (WGS) entry which is preliminary data.</text>
</comment>
<keyword evidence="2" id="KW-1185">Reference proteome</keyword>
<name>A0ACD3RLD8_LARCR</name>
<dbReference type="Proteomes" id="UP000793456">
    <property type="component" value="Chromosome V"/>
</dbReference>
<accession>A0ACD3RLD8</accession>
<evidence type="ECO:0000313" key="1">
    <source>
        <dbReference type="EMBL" id="TMS19504.1"/>
    </source>
</evidence>
<organism evidence="1 2">
    <name type="scientific">Larimichthys crocea</name>
    <name type="common">Large yellow croaker</name>
    <name type="synonym">Pseudosciaena crocea</name>
    <dbReference type="NCBI Taxonomy" id="215358"/>
    <lineage>
        <taxon>Eukaryota</taxon>
        <taxon>Metazoa</taxon>
        <taxon>Chordata</taxon>
        <taxon>Craniata</taxon>
        <taxon>Vertebrata</taxon>
        <taxon>Euteleostomi</taxon>
        <taxon>Actinopterygii</taxon>
        <taxon>Neopterygii</taxon>
        <taxon>Teleostei</taxon>
        <taxon>Neoteleostei</taxon>
        <taxon>Acanthomorphata</taxon>
        <taxon>Eupercaria</taxon>
        <taxon>Sciaenidae</taxon>
        <taxon>Larimichthys</taxon>
    </lineage>
</organism>
<reference evidence="1" key="1">
    <citation type="submission" date="2018-11" db="EMBL/GenBank/DDBJ databases">
        <title>The sequence and de novo assembly of Larimichthys crocea genome using PacBio and Hi-C technologies.</title>
        <authorList>
            <person name="Xu P."/>
            <person name="Chen B."/>
            <person name="Zhou Z."/>
            <person name="Ke Q."/>
            <person name="Wu Y."/>
            <person name="Bai H."/>
            <person name="Pu F."/>
        </authorList>
    </citation>
    <scope>NUCLEOTIDE SEQUENCE</scope>
    <source>
        <tissue evidence="1">Muscle</tissue>
    </source>
</reference>
<gene>
    <name evidence="1" type="ORF">E3U43_003825</name>
</gene>